<dbReference type="GO" id="GO:0003700">
    <property type="term" value="F:DNA-binding transcription factor activity"/>
    <property type="evidence" value="ECO:0007669"/>
    <property type="project" value="InterPro"/>
</dbReference>
<gene>
    <name evidence="5" type="primary">rhaS_119</name>
    <name evidence="5" type="ORF">SDC9_146475</name>
</gene>
<keyword evidence="2" id="KW-0238">DNA-binding</keyword>
<name>A0A645EB61_9ZZZZ</name>
<dbReference type="Pfam" id="PF12833">
    <property type="entry name" value="HTH_18"/>
    <property type="match status" value="1"/>
</dbReference>
<dbReference type="InterPro" id="IPR020449">
    <property type="entry name" value="Tscrpt_reg_AraC-type_HTH"/>
</dbReference>
<evidence type="ECO:0000256" key="2">
    <source>
        <dbReference type="ARBA" id="ARBA00023125"/>
    </source>
</evidence>
<dbReference type="InterPro" id="IPR018062">
    <property type="entry name" value="HTH_AraC-typ_CS"/>
</dbReference>
<reference evidence="5" key="1">
    <citation type="submission" date="2019-08" db="EMBL/GenBank/DDBJ databases">
        <authorList>
            <person name="Kucharzyk K."/>
            <person name="Murdoch R.W."/>
            <person name="Higgins S."/>
            <person name="Loffler F."/>
        </authorList>
    </citation>
    <scope>NUCLEOTIDE SEQUENCE</scope>
</reference>
<accession>A0A645EB61</accession>
<dbReference type="PANTHER" id="PTHR46796:SF13">
    <property type="entry name" value="HTH-TYPE TRANSCRIPTIONAL ACTIVATOR RHAS"/>
    <property type="match status" value="1"/>
</dbReference>
<dbReference type="Gene3D" id="1.10.10.60">
    <property type="entry name" value="Homeodomain-like"/>
    <property type="match status" value="1"/>
</dbReference>
<feature type="domain" description="HTH araC/xylS-type" evidence="4">
    <location>
        <begin position="85"/>
        <end position="183"/>
    </location>
</feature>
<sequence length="191" mass="21833">MVHFTTEVQWEILPNLSPTVLPGRYQDNAEPYQSLSWFLKKDRACSAYSKELGELYAHEILFLLRRSMEILQIDHISGDHRDALGAVLASMQNDLARNWTLEELARAAHMSVPSLIRHVRRRYETTPGRLLGALRLKRGHELLVSGQTPVGEIAFSVGYDNPSSFAYAFRRQYGMTPGECRKKYAIQEDIP</sequence>
<dbReference type="SUPFAM" id="SSF46689">
    <property type="entry name" value="Homeodomain-like"/>
    <property type="match status" value="2"/>
</dbReference>
<dbReference type="InterPro" id="IPR050204">
    <property type="entry name" value="AraC_XylS_family_regulators"/>
</dbReference>
<dbReference type="InterPro" id="IPR009057">
    <property type="entry name" value="Homeodomain-like_sf"/>
</dbReference>
<evidence type="ECO:0000256" key="1">
    <source>
        <dbReference type="ARBA" id="ARBA00023015"/>
    </source>
</evidence>
<dbReference type="SMART" id="SM00342">
    <property type="entry name" value="HTH_ARAC"/>
    <property type="match status" value="1"/>
</dbReference>
<comment type="caution">
    <text evidence="5">The sequence shown here is derived from an EMBL/GenBank/DDBJ whole genome shotgun (WGS) entry which is preliminary data.</text>
</comment>
<protein>
    <submittedName>
        <fullName evidence="5">HTH-type transcriptional activator RhaS</fullName>
    </submittedName>
</protein>
<keyword evidence="1" id="KW-0805">Transcription regulation</keyword>
<dbReference type="PROSITE" id="PS00041">
    <property type="entry name" value="HTH_ARAC_FAMILY_1"/>
    <property type="match status" value="1"/>
</dbReference>
<dbReference type="EMBL" id="VSSQ01045387">
    <property type="protein sequence ID" value="MPM99284.1"/>
    <property type="molecule type" value="Genomic_DNA"/>
</dbReference>
<dbReference type="PRINTS" id="PR00032">
    <property type="entry name" value="HTHARAC"/>
</dbReference>
<evidence type="ECO:0000256" key="3">
    <source>
        <dbReference type="ARBA" id="ARBA00023163"/>
    </source>
</evidence>
<dbReference type="AlphaFoldDB" id="A0A645EB61"/>
<dbReference type="PROSITE" id="PS01124">
    <property type="entry name" value="HTH_ARAC_FAMILY_2"/>
    <property type="match status" value="1"/>
</dbReference>
<dbReference type="InterPro" id="IPR018060">
    <property type="entry name" value="HTH_AraC"/>
</dbReference>
<keyword evidence="3" id="KW-0804">Transcription</keyword>
<dbReference type="GO" id="GO:0043565">
    <property type="term" value="F:sequence-specific DNA binding"/>
    <property type="evidence" value="ECO:0007669"/>
    <property type="project" value="InterPro"/>
</dbReference>
<proteinExistence type="predicted"/>
<evidence type="ECO:0000259" key="4">
    <source>
        <dbReference type="PROSITE" id="PS01124"/>
    </source>
</evidence>
<organism evidence="5">
    <name type="scientific">bioreactor metagenome</name>
    <dbReference type="NCBI Taxonomy" id="1076179"/>
    <lineage>
        <taxon>unclassified sequences</taxon>
        <taxon>metagenomes</taxon>
        <taxon>ecological metagenomes</taxon>
    </lineage>
</organism>
<evidence type="ECO:0000313" key="5">
    <source>
        <dbReference type="EMBL" id="MPM99284.1"/>
    </source>
</evidence>
<dbReference type="PANTHER" id="PTHR46796">
    <property type="entry name" value="HTH-TYPE TRANSCRIPTIONAL ACTIVATOR RHAS-RELATED"/>
    <property type="match status" value="1"/>
</dbReference>